<dbReference type="GO" id="GO:0140359">
    <property type="term" value="F:ABC-type transporter activity"/>
    <property type="evidence" value="ECO:0007669"/>
    <property type="project" value="InterPro"/>
</dbReference>
<reference evidence="10 11" key="1">
    <citation type="submission" date="2015-10" db="EMBL/GenBank/DDBJ databases">
        <title>Draft Genome of Actinomyces odontolyticus subsp. actinosynbacter strain XH001.</title>
        <authorList>
            <person name="Mclean J.S."/>
            <person name="He X."/>
        </authorList>
    </citation>
    <scope>NUCLEOTIDE SEQUENCE [LARGE SCALE GENOMIC DNA]</scope>
    <source>
        <strain evidence="10 11">XH001</strain>
    </source>
</reference>
<feature type="transmembrane region" description="Helical" evidence="7">
    <location>
        <begin position="143"/>
        <end position="163"/>
    </location>
</feature>
<dbReference type="CDD" id="cd03228">
    <property type="entry name" value="ABCC_MRP_Like"/>
    <property type="match status" value="1"/>
</dbReference>
<feature type="transmembrane region" description="Helical" evidence="7">
    <location>
        <begin position="279"/>
        <end position="296"/>
    </location>
</feature>
<dbReference type="InterPro" id="IPR027417">
    <property type="entry name" value="P-loop_NTPase"/>
</dbReference>
<evidence type="ECO:0000256" key="3">
    <source>
        <dbReference type="ARBA" id="ARBA00022741"/>
    </source>
</evidence>
<dbReference type="InterPro" id="IPR017871">
    <property type="entry name" value="ABC_transporter-like_CS"/>
</dbReference>
<dbReference type="PROSITE" id="PS50929">
    <property type="entry name" value="ABC_TM1F"/>
    <property type="match status" value="1"/>
</dbReference>
<dbReference type="GO" id="GO:0045454">
    <property type="term" value="P:cell redox homeostasis"/>
    <property type="evidence" value="ECO:0007669"/>
    <property type="project" value="InterPro"/>
</dbReference>
<protein>
    <submittedName>
        <fullName evidence="10">ABC transporter</fullName>
    </submittedName>
</protein>
<evidence type="ECO:0000256" key="2">
    <source>
        <dbReference type="ARBA" id="ARBA00022692"/>
    </source>
</evidence>
<dbReference type="Proteomes" id="UP000054686">
    <property type="component" value="Unassembled WGS sequence"/>
</dbReference>
<gene>
    <name evidence="10" type="ORF">APY09_08775</name>
</gene>
<dbReference type="GO" id="GO:0034040">
    <property type="term" value="F:ATPase-coupled lipid transmembrane transporter activity"/>
    <property type="evidence" value="ECO:0007669"/>
    <property type="project" value="TreeGrafter"/>
</dbReference>
<dbReference type="GO" id="GO:0005524">
    <property type="term" value="F:ATP binding"/>
    <property type="evidence" value="ECO:0007669"/>
    <property type="project" value="UniProtKB-KW"/>
</dbReference>
<dbReference type="Pfam" id="PF00005">
    <property type="entry name" value="ABC_tran"/>
    <property type="match status" value="1"/>
</dbReference>
<dbReference type="OrthoDB" id="3237158at2"/>
<dbReference type="Gene3D" id="1.20.1560.10">
    <property type="entry name" value="ABC transporter type 1, transmembrane domain"/>
    <property type="match status" value="1"/>
</dbReference>
<dbReference type="PANTHER" id="PTHR24221">
    <property type="entry name" value="ATP-BINDING CASSETTE SUB-FAMILY B"/>
    <property type="match status" value="1"/>
</dbReference>
<dbReference type="SUPFAM" id="SSF90123">
    <property type="entry name" value="ABC transporter transmembrane region"/>
    <property type="match status" value="1"/>
</dbReference>
<evidence type="ECO:0000256" key="6">
    <source>
        <dbReference type="ARBA" id="ARBA00023136"/>
    </source>
</evidence>
<evidence type="ECO:0000259" key="8">
    <source>
        <dbReference type="PROSITE" id="PS50893"/>
    </source>
</evidence>
<dbReference type="InterPro" id="IPR014223">
    <property type="entry name" value="ABC_CydC/D"/>
</dbReference>
<dbReference type="SUPFAM" id="SSF52540">
    <property type="entry name" value="P-loop containing nucleoside triphosphate hydrolases"/>
    <property type="match status" value="1"/>
</dbReference>
<dbReference type="Gene3D" id="3.40.50.300">
    <property type="entry name" value="P-loop containing nucleotide triphosphate hydrolases"/>
    <property type="match status" value="1"/>
</dbReference>
<dbReference type="InterPro" id="IPR011527">
    <property type="entry name" value="ABC1_TM_dom"/>
</dbReference>
<evidence type="ECO:0000256" key="7">
    <source>
        <dbReference type="SAM" id="Phobius"/>
    </source>
</evidence>
<dbReference type="InterPro" id="IPR003439">
    <property type="entry name" value="ABC_transporter-like_ATP-bd"/>
</dbReference>
<sequence>MKLFLTRSESAALRRCISMLEVSRSGFALSLLLGVTALSAAIALGGTAAWLIARASQQPPVLYLTVAATSVRLFGVSRALARYLSRLASHKVALTGMDNLRNNLYDELAAAPGTKLSSLRRGDLMTRAGADVDEVGNVVVKTLLPALVAAIVGVGTVGVITIISPAAGIILAISLVVSGVIAPALIARSVRLAESQGADARTDIAATSLAILEGATELSMAGTLERARHSLSESEAALSAALARSARLSAFARGLDVCAMGVAVIGALLIGIPQTTSGVLAQVLLAVIVLVPLSAFEGVAELTPAAAQLVRSAQAATRICSLLDEEAPAQPHDIPEGPTVIEARDLAIGWPGGPTLATGISLELRPGSSLAIVGPSGIGKTTLLATLTGIIPPKSGSTLINGVPAWGADRDQLTSRITMTAEDAHIFATTIYENLRVARASLTRDEASELLSRAGLAQWVQSLPDGLDTLIGSGGTTVSGGERRRLLMARALAAPAPIMALDEASEHLDAATADRLMETLLTRSPERATLVVTHRLSALDQADHVIVLAAPEPGQCATIAARGTHDEVMQALPAYRWALDQEEQ</sequence>
<proteinExistence type="predicted"/>
<dbReference type="GO" id="GO:0005886">
    <property type="term" value="C:plasma membrane"/>
    <property type="evidence" value="ECO:0007669"/>
    <property type="project" value="UniProtKB-SubCell"/>
</dbReference>
<dbReference type="PROSITE" id="PS00211">
    <property type="entry name" value="ABC_TRANSPORTER_1"/>
    <property type="match status" value="1"/>
</dbReference>
<dbReference type="Pfam" id="PF00664">
    <property type="entry name" value="ABC_membrane"/>
    <property type="match status" value="1"/>
</dbReference>
<dbReference type="InterPro" id="IPR036640">
    <property type="entry name" value="ABC1_TM_sf"/>
</dbReference>
<comment type="subcellular location">
    <subcellularLocation>
        <location evidence="1">Cell membrane</location>
        <topology evidence="1">Multi-pass membrane protein</topology>
    </subcellularLocation>
</comment>
<evidence type="ECO:0000313" key="11">
    <source>
        <dbReference type="Proteomes" id="UP000054686"/>
    </source>
</evidence>
<feature type="domain" description="ABC transmembrane type-1" evidence="9">
    <location>
        <begin position="28"/>
        <end position="311"/>
    </location>
</feature>
<dbReference type="GO" id="GO:0016887">
    <property type="term" value="F:ATP hydrolysis activity"/>
    <property type="evidence" value="ECO:0007669"/>
    <property type="project" value="InterPro"/>
</dbReference>
<dbReference type="EMBL" id="LLVT01000003">
    <property type="protein sequence ID" value="KSW10581.1"/>
    <property type="molecule type" value="Genomic_DNA"/>
</dbReference>
<feature type="domain" description="ABC transporter" evidence="8">
    <location>
        <begin position="341"/>
        <end position="581"/>
    </location>
</feature>
<keyword evidence="6 7" id="KW-0472">Membrane</keyword>
<keyword evidence="2 7" id="KW-0812">Transmembrane</keyword>
<dbReference type="AlphaFoldDB" id="A0A0V8RR39"/>
<dbReference type="SMART" id="SM00382">
    <property type="entry name" value="AAA"/>
    <property type="match status" value="1"/>
</dbReference>
<feature type="transmembrane region" description="Helical" evidence="7">
    <location>
        <begin position="169"/>
        <end position="187"/>
    </location>
</feature>
<name>A0A0V8RR39_9ACTO</name>
<dbReference type="InterPro" id="IPR003593">
    <property type="entry name" value="AAA+_ATPase"/>
</dbReference>
<keyword evidence="4" id="KW-0067">ATP-binding</keyword>
<dbReference type="PROSITE" id="PS50893">
    <property type="entry name" value="ABC_TRANSPORTER_2"/>
    <property type="match status" value="1"/>
</dbReference>
<comment type="caution">
    <text evidence="10">The sequence shown here is derived from an EMBL/GenBank/DDBJ whole genome shotgun (WGS) entry which is preliminary data.</text>
</comment>
<keyword evidence="5 7" id="KW-1133">Transmembrane helix</keyword>
<feature type="transmembrane region" description="Helical" evidence="7">
    <location>
        <begin position="254"/>
        <end position="273"/>
    </location>
</feature>
<dbReference type="PANTHER" id="PTHR24221:SF654">
    <property type="entry name" value="ATP-BINDING CASSETTE SUB-FAMILY B MEMBER 6"/>
    <property type="match status" value="1"/>
</dbReference>
<evidence type="ECO:0000256" key="4">
    <source>
        <dbReference type="ARBA" id="ARBA00022840"/>
    </source>
</evidence>
<evidence type="ECO:0000259" key="9">
    <source>
        <dbReference type="PROSITE" id="PS50929"/>
    </source>
</evidence>
<feature type="transmembrane region" description="Helical" evidence="7">
    <location>
        <begin position="61"/>
        <end position="81"/>
    </location>
</feature>
<evidence type="ECO:0000256" key="1">
    <source>
        <dbReference type="ARBA" id="ARBA00004651"/>
    </source>
</evidence>
<keyword evidence="3" id="KW-0547">Nucleotide-binding</keyword>
<dbReference type="RefSeq" id="WP_060567444.1">
    <property type="nucleotide sequence ID" value="NZ_CP040006.1"/>
</dbReference>
<dbReference type="InterPro" id="IPR039421">
    <property type="entry name" value="Type_1_exporter"/>
</dbReference>
<dbReference type="GO" id="GO:0034775">
    <property type="term" value="P:glutathione transmembrane transport"/>
    <property type="evidence" value="ECO:0007669"/>
    <property type="project" value="InterPro"/>
</dbReference>
<organism evidence="10 11">
    <name type="scientific">Schaalia odontolytica</name>
    <dbReference type="NCBI Taxonomy" id="1660"/>
    <lineage>
        <taxon>Bacteria</taxon>
        <taxon>Bacillati</taxon>
        <taxon>Actinomycetota</taxon>
        <taxon>Actinomycetes</taxon>
        <taxon>Actinomycetales</taxon>
        <taxon>Actinomycetaceae</taxon>
        <taxon>Schaalia</taxon>
    </lineage>
</organism>
<evidence type="ECO:0000256" key="5">
    <source>
        <dbReference type="ARBA" id="ARBA00022989"/>
    </source>
</evidence>
<accession>A0A0V8RR39</accession>
<dbReference type="NCBIfam" id="TIGR02868">
    <property type="entry name" value="CydC"/>
    <property type="match status" value="1"/>
</dbReference>
<evidence type="ECO:0000313" key="10">
    <source>
        <dbReference type="EMBL" id="KSW10581.1"/>
    </source>
</evidence>